<dbReference type="PROSITE" id="PS51318">
    <property type="entry name" value="TAT"/>
    <property type="match status" value="1"/>
</dbReference>
<evidence type="ECO:0000256" key="1">
    <source>
        <dbReference type="SAM" id="MobiDB-lite"/>
    </source>
</evidence>
<name>A0A7V8FQ97_9BURK</name>
<comment type="caution">
    <text evidence="3">The sequence shown here is derived from an EMBL/GenBank/DDBJ whole genome shotgun (WGS) entry which is preliminary data.</text>
</comment>
<feature type="region of interest" description="Disordered" evidence="1">
    <location>
        <begin position="95"/>
        <end position="115"/>
    </location>
</feature>
<feature type="chain" id="PRO_5031043686" description="Lipoprotein" evidence="2">
    <location>
        <begin position="32"/>
        <end position="268"/>
    </location>
</feature>
<evidence type="ECO:0008006" key="5">
    <source>
        <dbReference type="Google" id="ProtNLM"/>
    </source>
</evidence>
<evidence type="ECO:0000313" key="3">
    <source>
        <dbReference type="EMBL" id="KAF1022355.1"/>
    </source>
</evidence>
<dbReference type="Proteomes" id="UP000461670">
    <property type="component" value="Unassembled WGS sequence"/>
</dbReference>
<gene>
    <name evidence="3" type="ORF">GAK30_01139</name>
</gene>
<accession>A0A7V8FQ97</accession>
<sequence length="268" mass="28515">MLPRRRFVTSTSAAIAAPLPATLFSAGDAQAAAPASTDELLRQMRARLTAQLGDAQTAAVLAPHILDFALSWQAPTAPIASLNRIVAYAFGNRPNRASGNTPTDGARQSALPDPGPVNEQLADTVAQVHAQNPVPIYAQWEIAHFLKAKHGITPVVSIDPITNPDGSITYLSTDGVAAQVVKLEQNKAEAMGTVGVIGFRDHLKRCVLTSKSRGMRAFAPAGFAMPGDYDPESGQAWTRRRDLYLVHDMSAQLTALRSQLIAAAYPNG</sequence>
<feature type="signal peptide" evidence="2">
    <location>
        <begin position="1"/>
        <end position="31"/>
    </location>
</feature>
<reference evidence="4" key="1">
    <citation type="journal article" date="2020" name="MBio">
        <title>Horizontal gene transfer to a defensive symbiont with a reduced genome amongst a multipartite beetle microbiome.</title>
        <authorList>
            <person name="Waterworth S.C."/>
            <person name="Florez L.V."/>
            <person name="Rees E.R."/>
            <person name="Hertweck C."/>
            <person name="Kaltenpoth M."/>
            <person name="Kwan J.C."/>
        </authorList>
    </citation>
    <scope>NUCLEOTIDE SEQUENCE [LARGE SCALE GENOMIC DNA]</scope>
</reference>
<evidence type="ECO:0000256" key="2">
    <source>
        <dbReference type="SAM" id="SignalP"/>
    </source>
</evidence>
<proteinExistence type="predicted"/>
<evidence type="ECO:0000313" key="4">
    <source>
        <dbReference type="Proteomes" id="UP000461670"/>
    </source>
</evidence>
<organism evidence="3 4">
    <name type="scientific">Paracidovorax wautersii</name>
    <dbReference type="NCBI Taxonomy" id="1177982"/>
    <lineage>
        <taxon>Bacteria</taxon>
        <taxon>Pseudomonadati</taxon>
        <taxon>Pseudomonadota</taxon>
        <taxon>Betaproteobacteria</taxon>
        <taxon>Burkholderiales</taxon>
        <taxon>Comamonadaceae</taxon>
        <taxon>Paracidovorax</taxon>
    </lineage>
</organism>
<protein>
    <recommendedName>
        <fullName evidence="5">Lipoprotein</fullName>
    </recommendedName>
</protein>
<dbReference type="InterPro" id="IPR006311">
    <property type="entry name" value="TAT_signal"/>
</dbReference>
<keyword evidence="2" id="KW-0732">Signal</keyword>
<dbReference type="EMBL" id="WNDQ01000012">
    <property type="protein sequence ID" value="KAF1022355.1"/>
    <property type="molecule type" value="Genomic_DNA"/>
</dbReference>
<dbReference type="AlphaFoldDB" id="A0A7V8FQ97"/>